<name>A0AAV6Z584_ENGPU</name>
<comment type="similarity">
    <text evidence="8">Belongs to the LAMP family.</text>
</comment>
<evidence type="ECO:0000259" key="11">
    <source>
        <dbReference type="Pfam" id="PF21222"/>
    </source>
</evidence>
<evidence type="ECO:0000256" key="5">
    <source>
        <dbReference type="ARBA" id="ARBA00022989"/>
    </source>
</evidence>
<evidence type="ECO:0000256" key="2">
    <source>
        <dbReference type="ARBA" id="ARBA00022692"/>
    </source>
</evidence>
<dbReference type="PANTHER" id="PTHR11506">
    <property type="entry name" value="LYSOSOME-ASSOCIATED MEMBRANE GLYCOPROTEIN"/>
    <property type="match status" value="1"/>
</dbReference>
<dbReference type="PROSITE" id="PS51407">
    <property type="entry name" value="LAMP_3"/>
    <property type="match status" value="1"/>
</dbReference>
<evidence type="ECO:0000313" key="13">
    <source>
        <dbReference type="Proteomes" id="UP000824782"/>
    </source>
</evidence>
<keyword evidence="7" id="KW-0325">Glycoprotein</keyword>
<dbReference type="InterPro" id="IPR002000">
    <property type="entry name" value="Lysosome-assoc_membr_glycop"/>
</dbReference>
<dbReference type="InterPro" id="IPR048528">
    <property type="entry name" value="Lamp2-like_luminal"/>
</dbReference>
<dbReference type="GO" id="GO:0031902">
    <property type="term" value="C:late endosome membrane"/>
    <property type="evidence" value="ECO:0007669"/>
    <property type="project" value="TreeGrafter"/>
</dbReference>
<proteinExistence type="inferred from homology"/>
<evidence type="ECO:0000313" key="12">
    <source>
        <dbReference type="EMBL" id="KAG8544282.1"/>
    </source>
</evidence>
<comment type="caution">
    <text evidence="8">Lacks conserved residue(s) required for the propagation of feature annotation.</text>
</comment>
<evidence type="ECO:0000256" key="6">
    <source>
        <dbReference type="ARBA" id="ARBA00023136"/>
    </source>
</evidence>
<keyword evidence="3" id="KW-0732">Signal</keyword>
<dbReference type="EMBL" id="WNYA01002434">
    <property type="protein sequence ID" value="KAG8544282.1"/>
    <property type="molecule type" value="Genomic_DNA"/>
</dbReference>
<organism evidence="12 13">
    <name type="scientific">Engystomops pustulosus</name>
    <name type="common">Tungara frog</name>
    <name type="synonym">Physalaemus pustulosus</name>
    <dbReference type="NCBI Taxonomy" id="76066"/>
    <lineage>
        <taxon>Eukaryota</taxon>
        <taxon>Metazoa</taxon>
        <taxon>Chordata</taxon>
        <taxon>Craniata</taxon>
        <taxon>Vertebrata</taxon>
        <taxon>Euteleostomi</taxon>
        <taxon>Amphibia</taxon>
        <taxon>Batrachia</taxon>
        <taxon>Anura</taxon>
        <taxon>Neobatrachia</taxon>
        <taxon>Hyloidea</taxon>
        <taxon>Leptodactylidae</taxon>
        <taxon>Leiuperinae</taxon>
        <taxon>Engystomops</taxon>
    </lineage>
</organism>
<feature type="transmembrane region" description="Helical" evidence="9">
    <location>
        <begin position="137"/>
        <end position="161"/>
    </location>
</feature>
<keyword evidence="8" id="KW-0458">Lysosome</keyword>
<dbReference type="GO" id="GO:0005886">
    <property type="term" value="C:plasma membrane"/>
    <property type="evidence" value="ECO:0007669"/>
    <property type="project" value="TreeGrafter"/>
</dbReference>
<dbReference type="PRINTS" id="PR00336">
    <property type="entry name" value="LYSASSOCTDMP"/>
</dbReference>
<comment type="caution">
    <text evidence="12">The sequence shown here is derived from an EMBL/GenBank/DDBJ whole genome shotgun (WGS) entry which is preliminary data.</text>
</comment>
<dbReference type="PANTHER" id="PTHR11506:SF2">
    <property type="entry name" value="MACROSIALIN"/>
    <property type="match status" value="1"/>
</dbReference>
<protein>
    <submittedName>
        <fullName evidence="12">Uncharacterized protein</fullName>
    </submittedName>
</protein>
<sequence>MASFNISLISKTKQEIVIPSEPRTRASGNCSAQEAWLNLAFPLGQLHITFRQDTKDKTFFLREVNITLNLKDYWMFAGAVLKGMVTPLGRAFTCEKVDIEVTPNVSFSMMNVKAQAFKLEGGNYGKEMKCSSGSPNMTVPIVVGVILVVLILIVVIAYLVARRRNQRGYQPL</sequence>
<evidence type="ECO:0000259" key="10">
    <source>
        <dbReference type="Pfam" id="PF01299"/>
    </source>
</evidence>
<evidence type="ECO:0000256" key="1">
    <source>
        <dbReference type="ARBA" id="ARBA00004530"/>
    </source>
</evidence>
<dbReference type="GO" id="GO:0005765">
    <property type="term" value="C:lysosomal membrane"/>
    <property type="evidence" value="ECO:0007669"/>
    <property type="project" value="UniProtKB-SubCell"/>
</dbReference>
<evidence type="ECO:0000256" key="7">
    <source>
        <dbReference type="ARBA" id="ARBA00023180"/>
    </source>
</evidence>
<dbReference type="Pfam" id="PF01299">
    <property type="entry name" value="Lamp2-like_luminal"/>
    <property type="match status" value="1"/>
</dbReference>
<evidence type="ECO:0000256" key="9">
    <source>
        <dbReference type="SAM" id="Phobius"/>
    </source>
</evidence>
<reference evidence="12" key="1">
    <citation type="thesis" date="2020" institute="ProQuest LLC" country="789 East Eisenhower Parkway, Ann Arbor, MI, USA">
        <title>Comparative Genomics and Chromosome Evolution.</title>
        <authorList>
            <person name="Mudd A.B."/>
        </authorList>
    </citation>
    <scope>NUCLEOTIDE SEQUENCE</scope>
    <source>
        <strain evidence="12">237g6f4</strain>
        <tissue evidence="12">Blood</tissue>
    </source>
</reference>
<evidence type="ECO:0000256" key="3">
    <source>
        <dbReference type="ARBA" id="ARBA00022729"/>
    </source>
</evidence>
<keyword evidence="13" id="KW-1185">Reference proteome</keyword>
<keyword evidence="4" id="KW-0967">Endosome</keyword>
<dbReference type="Proteomes" id="UP000824782">
    <property type="component" value="Unassembled WGS sequence"/>
</dbReference>
<dbReference type="InterPro" id="IPR048524">
    <property type="entry name" value="Lamp2-like_TM"/>
</dbReference>
<dbReference type="AlphaFoldDB" id="A0AAV6Z584"/>
<feature type="domain" description="Lysosome-associated membrane glycoprotein 2-like luminal" evidence="10">
    <location>
        <begin position="13"/>
        <end position="120"/>
    </location>
</feature>
<comment type="subcellular location">
    <subcellularLocation>
        <location evidence="1">Endosome membrane</location>
        <topology evidence="1">Single-pass type I membrane protein</topology>
    </subcellularLocation>
    <subcellularLocation>
        <location evidence="8">Lysosome membrane</location>
        <topology evidence="8">Single-pass type I membrane protein</topology>
    </subcellularLocation>
</comment>
<keyword evidence="5 9" id="KW-1133">Transmembrane helix</keyword>
<keyword evidence="6 8" id="KW-0472">Membrane</keyword>
<evidence type="ECO:0000256" key="4">
    <source>
        <dbReference type="ARBA" id="ARBA00022753"/>
    </source>
</evidence>
<keyword evidence="2 8" id="KW-0812">Transmembrane</keyword>
<feature type="domain" description="Lysosome-associated membrane glycoprotein 2-like transmembrane" evidence="11">
    <location>
        <begin position="139"/>
        <end position="170"/>
    </location>
</feature>
<dbReference type="Gene3D" id="2.40.160.110">
    <property type="match status" value="1"/>
</dbReference>
<accession>A0AAV6Z584</accession>
<dbReference type="Pfam" id="PF21222">
    <property type="entry name" value="Lamp2_2nd"/>
    <property type="match status" value="1"/>
</dbReference>
<evidence type="ECO:0000256" key="8">
    <source>
        <dbReference type="PROSITE-ProRule" id="PRU00740"/>
    </source>
</evidence>
<gene>
    <name evidence="12" type="ORF">GDO81_022789</name>
</gene>
<dbReference type="GO" id="GO:0072594">
    <property type="term" value="P:establishment of protein localization to organelle"/>
    <property type="evidence" value="ECO:0007669"/>
    <property type="project" value="TreeGrafter"/>
</dbReference>